<feature type="transmembrane region" description="Helical" evidence="1">
    <location>
        <begin position="23"/>
        <end position="42"/>
    </location>
</feature>
<name>A0A1C7I4H5_9FIRM</name>
<protein>
    <submittedName>
        <fullName evidence="2">Uncharacterized protein</fullName>
    </submittedName>
</protein>
<accession>A0A1C7I4H5</accession>
<dbReference type="Proteomes" id="UP000092574">
    <property type="component" value="Chromosome"/>
</dbReference>
<dbReference type="STRING" id="1796616.A4V09_01040"/>
<evidence type="ECO:0000313" key="2">
    <source>
        <dbReference type="EMBL" id="ANU74475.1"/>
    </source>
</evidence>
<keyword evidence="3" id="KW-1185">Reference proteome</keyword>
<dbReference type="KEGG" id="byl:A4V09_01040"/>
<proteinExistence type="predicted"/>
<keyword evidence="1" id="KW-0812">Transmembrane</keyword>
<evidence type="ECO:0000256" key="1">
    <source>
        <dbReference type="SAM" id="Phobius"/>
    </source>
</evidence>
<dbReference type="AlphaFoldDB" id="A0A1C7I4H5"/>
<gene>
    <name evidence="2" type="ORF">A4V09_01040</name>
</gene>
<organism evidence="2 3">
    <name type="scientific">Blautia pseudococcoides</name>
    <dbReference type="NCBI Taxonomy" id="1796616"/>
    <lineage>
        <taxon>Bacteria</taxon>
        <taxon>Bacillati</taxon>
        <taxon>Bacillota</taxon>
        <taxon>Clostridia</taxon>
        <taxon>Lachnospirales</taxon>
        <taxon>Lachnospiraceae</taxon>
        <taxon>Blautia</taxon>
    </lineage>
</organism>
<dbReference type="EMBL" id="CP015405">
    <property type="protein sequence ID" value="ANU74475.1"/>
    <property type="molecule type" value="Genomic_DNA"/>
</dbReference>
<evidence type="ECO:0000313" key="3">
    <source>
        <dbReference type="Proteomes" id="UP000092574"/>
    </source>
</evidence>
<keyword evidence="1" id="KW-1133">Transmembrane helix</keyword>
<sequence length="83" mass="9954">MRKSKIKYNSLNCRLVKKTKRQFLLSLFQLAYFQWCIMEYLLEFLDKHLVVGKTVFFRNIKYGIICCKQVCISVFQAYAGKKE</sequence>
<keyword evidence="1" id="KW-0472">Membrane</keyword>
<reference evidence="2" key="1">
    <citation type="submission" date="2017-04" db="EMBL/GenBank/DDBJ databases">
        <title>Complete Genome Sequences of Twelve Strains of a Stable Defined Moderately Diverse Mouse Microbiota 2 (sDMDMm2).</title>
        <authorList>
            <person name="Uchimura Y."/>
            <person name="Wyss M."/>
            <person name="Brugiroux S."/>
            <person name="Limenitakis J.P."/>
            <person name="Stecher B."/>
            <person name="McCoy K.D."/>
            <person name="Macpherson A.J."/>
        </authorList>
    </citation>
    <scope>NUCLEOTIDE SEQUENCE</scope>
    <source>
        <strain evidence="2">YL58</strain>
    </source>
</reference>